<dbReference type="Proteomes" id="UP000233343">
    <property type="component" value="Unassembled WGS sequence"/>
</dbReference>
<accession>A0A2N0ZJE3</accession>
<reference evidence="2 3" key="1">
    <citation type="journal article" date="2010" name="Int. J. Syst. Evol. Microbiol.">
        <title>Bacillus horneckiae sp. nov., isolated from a spacecraft-assembly clean room.</title>
        <authorList>
            <person name="Vaishampayan P."/>
            <person name="Probst A."/>
            <person name="Krishnamurthi S."/>
            <person name="Ghosh S."/>
            <person name="Osman S."/>
            <person name="McDowall A."/>
            <person name="Ruckmani A."/>
            <person name="Mayilraj S."/>
            <person name="Venkateswaran K."/>
        </authorList>
    </citation>
    <scope>NUCLEOTIDE SEQUENCE [LARGE SCALE GENOMIC DNA]</scope>
    <source>
        <strain evidence="3">1PO1SC</strain>
    </source>
</reference>
<keyword evidence="1" id="KW-0812">Transmembrane</keyword>
<sequence length="104" mass="12153">MLKNTCSIILFNGAFLEKKELLSQEPPPAQVVLTQLFKLKQKSWHLLILMAAVHLLSLYRSEDNAEHLYLGLKLVPYYLHIPLQFIIPLILGRVIFWKTRKRKA</sequence>
<protein>
    <submittedName>
        <fullName evidence="2">Uncharacterized protein</fullName>
    </submittedName>
</protein>
<feature type="transmembrane region" description="Helical" evidence="1">
    <location>
        <begin position="79"/>
        <end position="96"/>
    </location>
</feature>
<comment type="caution">
    <text evidence="2">The sequence shown here is derived from an EMBL/GenBank/DDBJ whole genome shotgun (WGS) entry which is preliminary data.</text>
</comment>
<proteinExistence type="predicted"/>
<evidence type="ECO:0000313" key="2">
    <source>
        <dbReference type="EMBL" id="PKG29623.1"/>
    </source>
</evidence>
<keyword evidence="1" id="KW-0472">Membrane</keyword>
<name>A0A2N0ZJE3_9BACI</name>
<organism evidence="2 3">
    <name type="scientific">Cytobacillus horneckiae</name>
    <dbReference type="NCBI Taxonomy" id="549687"/>
    <lineage>
        <taxon>Bacteria</taxon>
        <taxon>Bacillati</taxon>
        <taxon>Bacillota</taxon>
        <taxon>Bacilli</taxon>
        <taxon>Bacillales</taxon>
        <taxon>Bacillaceae</taxon>
        <taxon>Cytobacillus</taxon>
    </lineage>
</organism>
<gene>
    <name evidence="2" type="ORF">CWS20_07080</name>
</gene>
<feature type="transmembrane region" description="Helical" evidence="1">
    <location>
        <begin position="43"/>
        <end position="59"/>
    </location>
</feature>
<dbReference type="AlphaFoldDB" id="A0A2N0ZJE3"/>
<evidence type="ECO:0000313" key="3">
    <source>
        <dbReference type="Proteomes" id="UP000233343"/>
    </source>
</evidence>
<evidence type="ECO:0000256" key="1">
    <source>
        <dbReference type="SAM" id="Phobius"/>
    </source>
</evidence>
<dbReference type="EMBL" id="PISD01000013">
    <property type="protein sequence ID" value="PKG29623.1"/>
    <property type="molecule type" value="Genomic_DNA"/>
</dbReference>
<keyword evidence="1" id="KW-1133">Transmembrane helix</keyword>
<keyword evidence="3" id="KW-1185">Reference proteome</keyword>